<sequence length="271" mass="30304">MAFAVPSKGILQSEALKKSSGLLLIHLPSSISTRKSLSGNSNKVFVCMQDSIPQIYIYETSAYPGEHEHLKGLREATAKKYGNLSEMAIPVDEGRFLSMLMKIMNPKRTLEIGVFTGYSLLSTALALPNDSQITAIDMDREAYEVGLPFIQKAGMDNKIKFIQADAISVLNEMLNNDMQPEFDFAFVDADKANYKHYHEQLLKLVKIGGMIAYDNTLWYGSVAKEEDEVPEQMRAIRTVIMEFNKLISSDPRLEISQVSIGDGVTLCKRLH</sequence>
<gene>
    <name evidence="7" type="ORF">SADUNF_Sadunf10G0061000</name>
</gene>
<keyword evidence="3" id="KW-0808">Transferase</keyword>
<dbReference type="InterPro" id="IPR029063">
    <property type="entry name" value="SAM-dependent_MTases_sf"/>
</dbReference>
<evidence type="ECO:0000256" key="4">
    <source>
        <dbReference type="ARBA" id="ARBA00022691"/>
    </source>
</evidence>
<evidence type="ECO:0008006" key="9">
    <source>
        <dbReference type="Google" id="ProtNLM"/>
    </source>
</evidence>
<comment type="function">
    <text evidence="1">Methylates caffeoyl-CoA to feruloyl-CoA and 5-hydroxyferuloyl-CoA to sinapoyl-CoA. Plays a role in the synthesis of feruloylated polysaccharides. Involved in the reinforcement of the plant cell wall. Also involved in the responding to wounding or pathogen challenge by the increased formation of cell wall-bound ferulic acid polymers.</text>
</comment>
<keyword evidence="5" id="KW-0479">Metal-binding</keyword>
<evidence type="ECO:0000256" key="3">
    <source>
        <dbReference type="ARBA" id="ARBA00022679"/>
    </source>
</evidence>
<evidence type="ECO:0000313" key="8">
    <source>
        <dbReference type="Proteomes" id="UP000657918"/>
    </source>
</evidence>
<dbReference type="GO" id="GO:0008171">
    <property type="term" value="F:O-methyltransferase activity"/>
    <property type="evidence" value="ECO:0007669"/>
    <property type="project" value="InterPro"/>
</dbReference>
<dbReference type="Gene3D" id="3.40.50.150">
    <property type="entry name" value="Vaccinia Virus protein VP39"/>
    <property type="match status" value="1"/>
</dbReference>
<dbReference type="PANTHER" id="PTHR10509">
    <property type="entry name" value="O-METHYLTRANSFERASE-RELATED"/>
    <property type="match status" value="1"/>
</dbReference>
<evidence type="ECO:0000313" key="7">
    <source>
        <dbReference type="EMBL" id="KAF9673795.1"/>
    </source>
</evidence>
<dbReference type="InterPro" id="IPR050362">
    <property type="entry name" value="Cation-dep_OMT"/>
</dbReference>
<evidence type="ECO:0000256" key="1">
    <source>
        <dbReference type="ARBA" id="ARBA00002334"/>
    </source>
</evidence>
<dbReference type="PANTHER" id="PTHR10509:SF34">
    <property type="entry name" value="TAPETUM-SPECIFIC METHYLTRANSFERASE 1"/>
    <property type="match status" value="1"/>
</dbReference>
<name>A0A835JV79_9ROSI</name>
<reference evidence="7 8" key="1">
    <citation type="submission" date="2020-10" db="EMBL/GenBank/DDBJ databases">
        <title>Plant Genome Project.</title>
        <authorList>
            <person name="Zhang R.-G."/>
        </authorList>
    </citation>
    <scope>NUCLEOTIDE SEQUENCE [LARGE SCALE GENOMIC DNA]</scope>
    <source>
        <strain evidence="7">FAFU-HL-1</strain>
        <tissue evidence="7">Leaf</tissue>
    </source>
</reference>
<protein>
    <recommendedName>
        <fullName evidence="9">Caffeoyl-CoA O-methyltransferase</fullName>
    </recommendedName>
</protein>
<keyword evidence="4" id="KW-0949">S-adenosyl-L-methionine</keyword>
<organism evidence="7 8">
    <name type="scientific">Salix dunnii</name>
    <dbReference type="NCBI Taxonomy" id="1413687"/>
    <lineage>
        <taxon>Eukaryota</taxon>
        <taxon>Viridiplantae</taxon>
        <taxon>Streptophyta</taxon>
        <taxon>Embryophyta</taxon>
        <taxon>Tracheophyta</taxon>
        <taxon>Spermatophyta</taxon>
        <taxon>Magnoliopsida</taxon>
        <taxon>eudicotyledons</taxon>
        <taxon>Gunneridae</taxon>
        <taxon>Pentapetalae</taxon>
        <taxon>rosids</taxon>
        <taxon>fabids</taxon>
        <taxon>Malpighiales</taxon>
        <taxon>Salicaceae</taxon>
        <taxon>Saliceae</taxon>
        <taxon>Salix</taxon>
    </lineage>
</organism>
<comment type="caution">
    <text evidence="7">The sequence shown here is derived from an EMBL/GenBank/DDBJ whole genome shotgun (WGS) entry which is preliminary data.</text>
</comment>
<dbReference type="GO" id="GO:0032259">
    <property type="term" value="P:methylation"/>
    <property type="evidence" value="ECO:0007669"/>
    <property type="project" value="UniProtKB-KW"/>
</dbReference>
<evidence type="ECO:0000256" key="5">
    <source>
        <dbReference type="ARBA" id="ARBA00022723"/>
    </source>
</evidence>
<evidence type="ECO:0000256" key="6">
    <source>
        <dbReference type="ARBA" id="ARBA00023453"/>
    </source>
</evidence>
<dbReference type="CDD" id="cd02440">
    <property type="entry name" value="AdoMet_MTases"/>
    <property type="match status" value="1"/>
</dbReference>
<dbReference type="GO" id="GO:0046872">
    <property type="term" value="F:metal ion binding"/>
    <property type="evidence" value="ECO:0007669"/>
    <property type="project" value="UniProtKB-KW"/>
</dbReference>
<evidence type="ECO:0000256" key="2">
    <source>
        <dbReference type="ARBA" id="ARBA00022603"/>
    </source>
</evidence>
<keyword evidence="8" id="KW-1185">Reference proteome</keyword>
<proteinExistence type="inferred from homology"/>
<dbReference type="Proteomes" id="UP000657918">
    <property type="component" value="Unassembled WGS sequence"/>
</dbReference>
<dbReference type="OrthoDB" id="10251242at2759"/>
<dbReference type="SUPFAM" id="SSF53335">
    <property type="entry name" value="S-adenosyl-L-methionine-dependent methyltransferases"/>
    <property type="match status" value="1"/>
</dbReference>
<keyword evidence="2" id="KW-0489">Methyltransferase</keyword>
<dbReference type="AlphaFoldDB" id="A0A835JV79"/>
<comment type="similarity">
    <text evidence="6">Belongs to the class I-like SAM-binding methyltransferase superfamily. Cation-dependent O-methyltransferase family.</text>
</comment>
<dbReference type="PROSITE" id="PS51682">
    <property type="entry name" value="SAM_OMT_I"/>
    <property type="match status" value="1"/>
</dbReference>
<dbReference type="InterPro" id="IPR002935">
    <property type="entry name" value="SAM_O-MeTrfase"/>
</dbReference>
<dbReference type="Pfam" id="PF01596">
    <property type="entry name" value="Methyltransf_3"/>
    <property type="match status" value="1"/>
</dbReference>
<accession>A0A835JV79</accession>
<dbReference type="EMBL" id="JADGMS010000010">
    <property type="protein sequence ID" value="KAF9673795.1"/>
    <property type="molecule type" value="Genomic_DNA"/>
</dbReference>
<dbReference type="GO" id="GO:0008757">
    <property type="term" value="F:S-adenosylmethionine-dependent methyltransferase activity"/>
    <property type="evidence" value="ECO:0007669"/>
    <property type="project" value="TreeGrafter"/>
</dbReference>